<gene>
    <name evidence="3" type="ORF">BDN70DRAFT_844768</name>
</gene>
<dbReference type="Proteomes" id="UP000807469">
    <property type="component" value="Unassembled WGS sequence"/>
</dbReference>
<dbReference type="InterPro" id="IPR056884">
    <property type="entry name" value="NPHP3-like_N"/>
</dbReference>
<protein>
    <recommendedName>
        <fullName evidence="2">NACHT domain-containing protein</fullName>
    </recommendedName>
</protein>
<dbReference type="Pfam" id="PF24883">
    <property type="entry name" value="NPHP3_N"/>
    <property type="match status" value="1"/>
</dbReference>
<dbReference type="InterPro" id="IPR027417">
    <property type="entry name" value="P-loop_NTPase"/>
</dbReference>
<organism evidence="3 4">
    <name type="scientific">Pholiota conissans</name>
    <dbReference type="NCBI Taxonomy" id="109636"/>
    <lineage>
        <taxon>Eukaryota</taxon>
        <taxon>Fungi</taxon>
        <taxon>Dikarya</taxon>
        <taxon>Basidiomycota</taxon>
        <taxon>Agaricomycotina</taxon>
        <taxon>Agaricomycetes</taxon>
        <taxon>Agaricomycetidae</taxon>
        <taxon>Agaricales</taxon>
        <taxon>Agaricineae</taxon>
        <taxon>Strophariaceae</taxon>
        <taxon>Pholiota</taxon>
    </lineage>
</organism>
<dbReference type="SUPFAM" id="SSF52540">
    <property type="entry name" value="P-loop containing nucleoside triphosphate hydrolases"/>
    <property type="match status" value="1"/>
</dbReference>
<dbReference type="AlphaFoldDB" id="A0A9P6CTJ5"/>
<sequence length="489" mass="54892">MSHSNQQIFSNANNLTFHGGQFSNVQGDMHIHSAAAERYGLKLLLQNIAPGALHDAAERGDQPGCHENTRVAILKEIMDWLQDPNAREEFIYWLYGPAGSGKTSISQSIAEALAKLGLLAASFFFWRSATGRNTSDRFTATIAYQLSRSIPTMADSLYTTIERDPIIFSKSLAIQLQALIIDPLKAALQCAPPDETPERIIIIIDGLDECSPAESQVELLGLLRTAVEEFQSIPFLCLVSSRPEYEIRSTLSNLTSLGALTTTLALGDNYQTNEDIKLYLTSKFNKIRDEHCRLGSKLPSPWPADHDVDYIVKKASGQFIFAATAMKFIDDPRGNPVERLSIILGLSKPGLGQMPFDSLDELYRTILASITPDILPKVLDIFSLIILGPNIRLHEADVEDIEALLTLDARKTLIDMHALVDVPLPQDKHLIYFHHKSFEDFLLDKSRSHEYYLDTTQAYPRLTRHFLHALENNNWKNDAYINEGFEYIF</sequence>
<dbReference type="PROSITE" id="PS50837">
    <property type="entry name" value="NACHT"/>
    <property type="match status" value="1"/>
</dbReference>
<reference evidence="3" key="1">
    <citation type="submission" date="2020-11" db="EMBL/GenBank/DDBJ databases">
        <authorList>
            <consortium name="DOE Joint Genome Institute"/>
            <person name="Ahrendt S."/>
            <person name="Riley R."/>
            <person name="Andreopoulos W."/>
            <person name="Labutti K."/>
            <person name="Pangilinan J."/>
            <person name="Ruiz-Duenas F.J."/>
            <person name="Barrasa J.M."/>
            <person name="Sanchez-Garcia M."/>
            <person name="Camarero S."/>
            <person name="Miyauchi S."/>
            <person name="Serrano A."/>
            <person name="Linde D."/>
            <person name="Babiker R."/>
            <person name="Drula E."/>
            <person name="Ayuso-Fernandez I."/>
            <person name="Pacheco R."/>
            <person name="Padilla G."/>
            <person name="Ferreira P."/>
            <person name="Barriuso J."/>
            <person name="Kellner H."/>
            <person name="Castanera R."/>
            <person name="Alfaro M."/>
            <person name="Ramirez L."/>
            <person name="Pisabarro A.G."/>
            <person name="Kuo A."/>
            <person name="Tritt A."/>
            <person name="Lipzen A."/>
            <person name="He G."/>
            <person name="Yan M."/>
            <person name="Ng V."/>
            <person name="Cullen D."/>
            <person name="Martin F."/>
            <person name="Rosso M.-N."/>
            <person name="Henrissat B."/>
            <person name="Hibbett D."/>
            <person name="Martinez A.T."/>
            <person name="Grigoriev I.V."/>
        </authorList>
    </citation>
    <scope>NUCLEOTIDE SEQUENCE</scope>
    <source>
        <strain evidence="3">CIRM-BRFM 674</strain>
    </source>
</reference>
<evidence type="ECO:0000259" key="2">
    <source>
        <dbReference type="PROSITE" id="PS50837"/>
    </source>
</evidence>
<evidence type="ECO:0000313" key="3">
    <source>
        <dbReference type="EMBL" id="KAF9472164.1"/>
    </source>
</evidence>
<dbReference type="EMBL" id="MU155570">
    <property type="protein sequence ID" value="KAF9472164.1"/>
    <property type="molecule type" value="Genomic_DNA"/>
</dbReference>
<feature type="non-terminal residue" evidence="3">
    <location>
        <position position="489"/>
    </location>
</feature>
<dbReference type="OrthoDB" id="3027122at2759"/>
<name>A0A9P6CTJ5_9AGAR</name>
<accession>A0A9P6CTJ5</accession>
<comment type="caution">
    <text evidence="3">The sequence shown here is derived from an EMBL/GenBank/DDBJ whole genome shotgun (WGS) entry which is preliminary data.</text>
</comment>
<keyword evidence="1" id="KW-0677">Repeat</keyword>
<proteinExistence type="predicted"/>
<evidence type="ECO:0000313" key="4">
    <source>
        <dbReference type="Proteomes" id="UP000807469"/>
    </source>
</evidence>
<evidence type="ECO:0000256" key="1">
    <source>
        <dbReference type="ARBA" id="ARBA00022737"/>
    </source>
</evidence>
<dbReference type="InterPro" id="IPR007111">
    <property type="entry name" value="NACHT_NTPase"/>
</dbReference>
<dbReference type="Gene3D" id="3.40.50.300">
    <property type="entry name" value="P-loop containing nucleotide triphosphate hydrolases"/>
    <property type="match status" value="1"/>
</dbReference>
<dbReference type="PANTHER" id="PTHR10039">
    <property type="entry name" value="AMELOGENIN"/>
    <property type="match status" value="1"/>
</dbReference>
<dbReference type="PANTHER" id="PTHR10039:SF14">
    <property type="entry name" value="NACHT DOMAIN-CONTAINING PROTEIN"/>
    <property type="match status" value="1"/>
</dbReference>
<feature type="domain" description="NACHT" evidence="2">
    <location>
        <begin position="90"/>
        <end position="243"/>
    </location>
</feature>
<keyword evidence="4" id="KW-1185">Reference proteome</keyword>